<keyword evidence="1" id="KW-0472">Membrane</keyword>
<evidence type="ECO:0000313" key="2">
    <source>
        <dbReference type="EMBL" id="QXH33238.1"/>
    </source>
</evidence>
<dbReference type="RefSeq" id="WP_217847620.1">
    <property type="nucleotide sequence ID" value="NZ_CP077073.1"/>
</dbReference>
<keyword evidence="3" id="KW-1185">Reference proteome</keyword>
<sequence>MRDFEPLNTAEELVLRGCNTGEPISIGRDRPHVPYPVRTVRGSFLRFLILGGDDTTAIHERGILLRGAYISGRLDLRKTTTTAPFELQDCTFEQQLMLSEAHVAGAFRLRGCRLPAIVANRCTLQSDLHLVDTSLAKGLKAWNANIQGNLLLQKVRSGEALALPGTQINGVLYCLECSLHARAEPALILNNITTGSNVVIDDSTLDSIRCQHARIGGALRFSNSTFMSHEGLALDLFGSRVTHSLQMHEAQVQGQLKLDRAQIGATLDLHGTFDGGSRAAINANGCTLQGGLYLRKGFNAKGLVRFSKAQIKDNVMLEGRFEASGQAITFDGATIDGSLKLAQIEVFGEVRLITTRISGQLVCSAARLHGDNGTALSADAATIGRDAHFIADFYAKGTVRLLCTTFEGDLIFNHARFEGDAGSRSLNANQSKILGKVVLNIQANGSVAFNDACIEGELRCDRSTFATDATETLSLKKTRIQGTLSLLKFARPLSRASFEHAQVGRLDDDEGTWGERIVLNGFKYDALAANPPLSLARRLKWLQSQVAQLAAPTPTQPSGRYQRIKCWLNKRWPGVCRFNARRAEDFRPQPWWQLKQVLEDSAHFAEARRVGIELEKERRKLGLIDQPLDPEHQHRGLVSRLVSRCLHWAYGQFTDYGYRPIKLLHYFVGTWLACAAIYWAAALVGIFAPTDPRIYQNPAYQACRPNSSEAWPAIKPRLKENWYLCAELPAEYTGFSPLAYSLDVLMPFVDLKQETDWAPLVPTPKADPSQEFQALTAQHAVRLVIWLQTLIGWGIGLLAAAIISGLARKTE</sequence>
<feature type="transmembrane region" description="Helical" evidence="1">
    <location>
        <begin position="783"/>
        <end position="807"/>
    </location>
</feature>
<reference evidence="2" key="1">
    <citation type="journal article" date="2021" name="Microorganisms">
        <title>The Ever-Expanding Pseudomonas Genus: Description of 43 New Species and Partition of the Pseudomonas putida Group.</title>
        <authorList>
            <person name="Girard L."/>
            <person name="Lood C."/>
            <person name="Hofte M."/>
            <person name="Vandamme P."/>
            <person name="Rokni-Zadeh H."/>
            <person name="van Noort V."/>
            <person name="Lavigne R."/>
            <person name="De Mot R."/>
        </authorList>
    </citation>
    <scope>NUCLEOTIDE SEQUENCE</scope>
    <source>
        <strain evidence="2">COW39</strain>
    </source>
</reference>
<dbReference type="Proteomes" id="UP001047646">
    <property type="component" value="Chromosome"/>
</dbReference>
<keyword evidence="1" id="KW-1133">Transmembrane helix</keyword>
<keyword evidence="1" id="KW-0812">Transmembrane</keyword>
<evidence type="ECO:0000313" key="3">
    <source>
        <dbReference type="Proteomes" id="UP001047646"/>
    </source>
</evidence>
<accession>A0ABX8M3V6</accession>
<proteinExistence type="predicted"/>
<organism evidence="2 3">
    <name type="scientific">Pseudomonas muyukensis</name>
    <dbReference type="NCBI Taxonomy" id="2842357"/>
    <lineage>
        <taxon>Bacteria</taxon>
        <taxon>Pseudomonadati</taxon>
        <taxon>Pseudomonadota</taxon>
        <taxon>Gammaproteobacteria</taxon>
        <taxon>Pseudomonadales</taxon>
        <taxon>Pseudomonadaceae</taxon>
        <taxon>Pseudomonas</taxon>
    </lineage>
</organism>
<evidence type="ECO:0008006" key="4">
    <source>
        <dbReference type="Google" id="ProtNLM"/>
    </source>
</evidence>
<name>A0ABX8M3V6_9PSED</name>
<evidence type="ECO:0000256" key="1">
    <source>
        <dbReference type="SAM" id="Phobius"/>
    </source>
</evidence>
<feature type="transmembrane region" description="Helical" evidence="1">
    <location>
        <begin position="663"/>
        <end position="688"/>
    </location>
</feature>
<dbReference type="EMBL" id="CP077073">
    <property type="protein sequence ID" value="QXH33238.1"/>
    <property type="molecule type" value="Genomic_DNA"/>
</dbReference>
<gene>
    <name evidence="2" type="ORF">KSS95_13710</name>
</gene>
<protein>
    <recommendedName>
        <fullName evidence="4">Membrane-associated oxidoreductase</fullName>
    </recommendedName>
</protein>